<dbReference type="Pfam" id="PF04402">
    <property type="entry name" value="SIMPL"/>
    <property type="match status" value="1"/>
</dbReference>
<protein>
    <submittedName>
        <fullName evidence="2">DUF541 domain-containing protein</fullName>
    </submittedName>
</protein>
<feature type="signal peptide" evidence="1">
    <location>
        <begin position="1"/>
        <end position="18"/>
    </location>
</feature>
<evidence type="ECO:0000256" key="1">
    <source>
        <dbReference type="SAM" id="SignalP"/>
    </source>
</evidence>
<keyword evidence="1" id="KW-0732">Signal</keyword>
<name>A0A5C7FKF1_9BACT</name>
<evidence type="ECO:0000313" key="3">
    <source>
        <dbReference type="Proteomes" id="UP000321907"/>
    </source>
</evidence>
<gene>
    <name evidence="2" type="ORF">FUA23_06230</name>
</gene>
<organism evidence="2 3">
    <name type="scientific">Neolewinella aurantiaca</name>
    <dbReference type="NCBI Taxonomy" id="2602767"/>
    <lineage>
        <taxon>Bacteria</taxon>
        <taxon>Pseudomonadati</taxon>
        <taxon>Bacteroidota</taxon>
        <taxon>Saprospiria</taxon>
        <taxon>Saprospirales</taxon>
        <taxon>Lewinellaceae</taxon>
        <taxon>Neolewinella</taxon>
    </lineage>
</organism>
<sequence>MRTFILLLSFVLTAGLSAQVMGNYQSQNQNVRIQNYQPKFRGVQTAANLNPNANVIEMTVNALSNQPADSYNALFSVFQSGKTAREVNEAMNQRLNAVKAGLKKLGIAPEDIYIDMVNFLPTYAFNTEKKIFSKKTLTEVPTGFNLQKNIHVRYRKAELLDEIITVAAEEEIYDIIKVDYAVSEPQNVYRELREMAFTYLDGIKELYAENGIALDTAQQHVGESAWVVYPGDRYESYSAHASQKLSKQDMENALVSKVDKPTLRFYQAIPANDYDLVINPDLLEPAAQFSYSLKVRFTLYPPKAPAKPRTITEVKKQFMYLTPDGKVVPLVLQ</sequence>
<dbReference type="EMBL" id="VOXD01000007">
    <property type="protein sequence ID" value="TXF90384.1"/>
    <property type="molecule type" value="Genomic_DNA"/>
</dbReference>
<accession>A0A5C7FKF1</accession>
<reference evidence="2 3" key="1">
    <citation type="submission" date="2019-08" db="EMBL/GenBank/DDBJ databases">
        <title>Lewinella sp. strain SSH13 Genome sequencing and assembly.</title>
        <authorList>
            <person name="Kim I."/>
        </authorList>
    </citation>
    <scope>NUCLEOTIDE SEQUENCE [LARGE SCALE GENOMIC DNA]</scope>
    <source>
        <strain evidence="2 3">SSH13</strain>
    </source>
</reference>
<dbReference type="RefSeq" id="WP_147929866.1">
    <property type="nucleotide sequence ID" value="NZ_VOXD01000007.1"/>
</dbReference>
<dbReference type="InterPro" id="IPR007497">
    <property type="entry name" value="SIMPL/DUF541"/>
</dbReference>
<evidence type="ECO:0000313" key="2">
    <source>
        <dbReference type="EMBL" id="TXF90384.1"/>
    </source>
</evidence>
<proteinExistence type="predicted"/>
<feature type="chain" id="PRO_5023137625" evidence="1">
    <location>
        <begin position="19"/>
        <end position="333"/>
    </location>
</feature>
<keyword evidence="3" id="KW-1185">Reference proteome</keyword>
<dbReference type="OrthoDB" id="1228710at2"/>
<dbReference type="AlphaFoldDB" id="A0A5C7FKF1"/>
<comment type="caution">
    <text evidence="2">The sequence shown here is derived from an EMBL/GenBank/DDBJ whole genome shotgun (WGS) entry which is preliminary data.</text>
</comment>
<dbReference type="Gene3D" id="3.30.70.2970">
    <property type="entry name" value="Protein of unknown function (DUF541), domain 2"/>
    <property type="match status" value="1"/>
</dbReference>
<dbReference type="Proteomes" id="UP000321907">
    <property type="component" value="Unassembled WGS sequence"/>
</dbReference>